<evidence type="ECO:0000313" key="4">
    <source>
        <dbReference type="EMBL" id="GHP12320.1"/>
    </source>
</evidence>
<evidence type="ECO:0000259" key="3">
    <source>
        <dbReference type="Pfam" id="PF03407"/>
    </source>
</evidence>
<dbReference type="EMBL" id="BNJQ01000040">
    <property type="protein sequence ID" value="GHP12320.1"/>
    <property type="molecule type" value="Genomic_DNA"/>
</dbReference>
<dbReference type="AlphaFoldDB" id="A0A830I2Q5"/>
<gene>
    <name evidence="4" type="ORF">PPROV_001104800</name>
</gene>
<feature type="compositionally biased region" description="Pro residues" evidence="1">
    <location>
        <begin position="417"/>
        <end position="431"/>
    </location>
</feature>
<feature type="signal peptide" evidence="2">
    <location>
        <begin position="1"/>
        <end position="30"/>
    </location>
</feature>
<evidence type="ECO:0000313" key="5">
    <source>
        <dbReference type="Proteomes" id="UP000660262"/>
    </source>
</evidence>
<dbReference type="Proteomes" id="UP000660262">
    <property type="component" value="Unassembled WGS sequence"/>
</dbReference>
<protein>
    <recommendedName>
        <fullName evidence="3">Nucleotide-diphospho-sugar transferase domain-containing protein</fullName>
    </recommendedName>
</protein>
<evidence type="ECO:0000256" key="2">
    <source>
        <dbReference type="SAM" id="SignalP"/>
    </source>
</evidence>
<comment type="caution">
    <text evidence="4">The sequence shown here is derived from an EMBL/GenBank/DDBJ whole genome shotgun (WGS) entry which is preliminary data.</text>
</comment>
<dbReference type="Pfam" id="PF03407">
    <property type="entry name" value="Nucleotid_trans"/>
    <property type="match status" value="1"/>
</dbReference>
<dbReference type="InterPro" id="IPR005069">
    <property type="entry name" value="Nucl-diP-sugar_transferase"/>
</dbReference>
<organism evidence="4 5">
    <name type="scientific">Pycnococcus provasolii</name>
    <dbReference type="NCBI Taxonomy" id="41880"/>
    <lineage>
        <taxon>Eukaryota</taxon>
        <taxon>Viridiplantae</taxon>
        <taxon>Chlorophyta</taxon>
        <taxon>Pseudoscourfieldiophyceae</taxon>
        <taxon>Pseudoscourfieldiales</taxon>
        <taxon>Pycnococcaceae</taxon>
        <taxon>Pycnococcus</taxon>
    </lineage>
</organism>
<keyword evidence="2" id="KW-0732">Signal</keyword>
<proteinExistence type="predicted"/>
<sequence>MASSWRSLVLTFSALLVFFSSVAPVPPARAELVSVYGNVNTVDPNEKGITYEKLLAKFKTYKQSTVVVWCIEDVFWGEHPTILQTLTSNTKRFMHPQVFRPFFHSTRKSTCERVTAQTGFDCEVVTYADKFTRDPRSERLWIDRVWVLKTALEAGKIALMMDVDVRFMQHVAPIVDPDGPYGSIDIIFQGTGRRSADDDGVEGDGIFGFCAGFYLLRPTANAIKMADYTLKEMHIVRHNPYINLPSQYKQLIGKEFKQRLVDATSYDQDVMFDSLVSLLESRRVQKRKLWGAQRVANEESRSKGGGEAVKEEHQNSLIVRGAKATYNADTTVLFESADGTFRALASGMTLFVGWHEHHGENKENACMRFKTYTGIHCSGRPPRCLQIDQECSAYLDDKPADEATASSVREADMQRPFEPPPPPISPPPAPEPLRRRGLLGRHNFAPHLPLRRSSSDALEYNVNDERQTSLSLEETVQTFDPRWEPVDPEGVKRFAQHLQVVHRHARAYRAAVHVTQDHHDEAVRKDYLHTMHMHEMIGRARDNKLFRGVKATTTTTTTTTATTTTTMV</sequence>
<feature type="chain" id="PRO_5032358348" description="Nucleotide-diphospho-sugar transferase domain-containing protein" evidence="2">
    <location>
        <begin position="31"/>
        <end position="568"/>
    </location>
</feature>
<reference evidence="4" key="1">
    <citation type="submission" date="2020-10" db="EMBL/GenBank/DDBJ databases">
        <title>Unveiling of a novel bifunctional photoreceptor, Dualchrome1, isolated from a cosmopolitan green alga.</title>
        <authorList>
            <person name="Suzuki S."/>
            <person name="Kawachi M."/>
        </authorList>
    </citation>
    <scope>NUCLEOTIDE SEQUENCE</scope>
    <source>
        <strain evidence="4">NIES 2893</strain>
    </source>
</reference>
<evidence type="ECO:0000256" key="1">
    <source>
        <dbReference type="SAM" id="MobiDB-lite"/>
    </source>
</evidence>
<feature type="domain" description="Nucleotide-diphospho-sugar transferase" evidence="3">
    <location>
        <begin position="128"/>
        <end position="234"/>
    </location>
</feature>
<feature type="region of interest" description="Disordered" evidence="1">
    <location>
        <begin position="399"/>
        <end position="436"/>
    </location>
</feature>
<name>A0A830I2Q5_9CHLO</name>
<keyword evidence="5" id="KW-1185">Reference proteome</keyword>
<accession>A0A830I2Q5</accession>